<dbReference type="KEGG" id="tbe:Trebr_1122"/>
<evidence type="ECO:0000313" key="2">
    <source>
        <dbReference type="EMBL" id="AEE16554.1"/>
    </source>
</evidence>
<feature type="signal peptide" evidence="1">
    <location>
        <begin position="1"/>
        <end position="19"/>
    </location>
</feature>
<keyword evidence="3" id="KW-1185">Reference proteome</keyword>
<dbReference type="eggNOG" id="ENOG502ZNAN">
    <property type="taxonomic scope" value="Bacteria"/>
</dbReference>
<organism evidence="2 3">
    <name type="scientific">Treponema brennaborense (strain DSM 12168 / CIP 105900 / DD5/3)</name>
    <dbReference type="NCBI Taxonomy" id="906968"/>
    <lineage>
        <taxon>Bacteria</taxon>
        <taxon>Pseudomonadati</taxon>
        <taxon>Spirochaetota</taxon>
        <taxon>Spirochaetia</taxon>
        <taxon>Spirochaetales</taxon>
        <taxon>Treponemataceae</taxon>
        <taxon>Treponema</taxon>
    </lineage>
</organism>
<sequence length="396" mass="43070">MKKIILPVLLLCAAAAISAQGIGIQGGPAIGIMDNGTTEASFAEDVAITFRFTETSPFVFGLSESNGLKRFAVFADFWLINKPLTETFNLYAGAGAYAGAAISPFRFSVGGRIPIGVNAFFLNDFIEPYAQIVPSAGFAFGSGGGLQVSIPVNIGIRFWIKNKPDFNGIKAKYTGAVQAGNAAAMQAAFNQVFAAAFYVGGLYPDYYTALAEGQGISWKQKQYDANETNETASEIALLKKVDGADSWWYLRYQVDGESLEFEALIDTQLRVKKIRYYDSETKDIEEYVFPVPSSPTESSGAYAQSAALMGLPADFAAIKEYSQGTEKVSVPAGSWNAEKLVYEYGSSKERISFKWWISPDVPGELLKYEYRYGNESSADGSLVSVKSGYKTKFSSY</sequence>
<gene>
    <name evidence="2" type="ordered locus">Trebr_1122</name>
</gene>
<protein>
    <recommendedName>
        <fullName evidence="4">Lipoprotein</fullName>
    </recommendedName>
</protein>
<evidence type="ECO:0000313" key="3">
    <source>
        <dbReference type="Proteomes" id="UP000006546"/>
    </source>
</evidence>
<dbReference type="OrthoDB" id="371135at2"/>
<evidence type="ECO:0000256" key="1">
    <source>
        <dbReference type="SAM" id="SignalP"/>
    </source>
</evidence>
<proteinExistence type="predicted"/>
<dbReference type="RefSeq" id="WP_013758262.1">
    <property type="nucleotide sequence ID" value="NC_015500.1"/>
</dbReference>
<name>F4LKV7_TREBD</name>
<feature type="chain" id="PRO_5003316698" description="Lipoprotein" evidence="1">
    <location>
        <begin position="20"/>
        <end position="396"/>
    </location>
</feature>
<dbReference type="EMBL" id="CP002696">
    <property type="protein sequence ID" value="AEE16554.1"/>
    <property type="molecule type" value="Genomic_DNA"/>
</dbReference>
<dbReference type="HOGENOM" id="CLU_696265_0_0_12"/>
<accession>F4LKV7</accession>
<dbReference type="Proteomes" id="UP000006546">
    <property type="component" value="Chromosome"/>
</dbReference>
<reference evidence="3" key="1">
    <citation type="submission" date="2011-04" db="EMBL/GenBank/DDBJ databases">
        <title>The complete genome of Treponema brennaborense DSM 12168.</title>
        <authorList>
            <person name="Lucas S."/>
            <person name="Han J."/>
            <person name="Lapidus A."/>
            <person name="Bruce D."/>
            <person name="Goodwin L."/>
            <person name="Pitluck S."/>
            <person name="Peters L."/>
            <person name="Kyrpides N."/>
            <person name="Mavromatis K."/>
            <person name="Ivanova N."/>
            <person name="Mikhailova N."/>
            <person name="Pagani I."/>
            <person name="Teshima H."/>
            <person name="Detter J.C."/>
            <person name="Tapia R."/>
            <person name="Han C."/>
            <person name="Land M."/>
            <person name="Hauser L."/>
            <person name="Markowitz V."/>
            <person name="Cheng J.-F."/>
            <person name="Hugenholtz P."/>
            <person name="Woyke T."/>
            <person name="Wu D."/>
            <person name="Gronow S."/>
            <person name="Wellnitz S."/>
            <person name="Brambilla E."/>
            <person name="Klenk H.-P."/>
            <person name="Eisen J.A."/>
        </authorList>
    </citation>
    <scope>NUCLEOTIDE SEQUENCE [LARGE SCALE GENOMIC DNA]</scope>
    <source>
        <strain evidence="3">DSM 12168 / CIP 105900 / DD5/3</strain>
    </source>
</reference>
<keyword evidence="1" id="KW-0732">Signal</keyword>
<evidence type="ECO:0008006" key="4">
    <source>
        <dbReference type="Google" id="ProtNLM"/>
    </source>
</evidence>
<dbReference type="AlphaFoldDB" id="F4LKV7"/>